<protein>
    <submittedName>
        <fullName evidence="1">Uncharacterized protein</fullName>
    </submittedName>
</protein>
<dbReference type="EMBL" id="VXIV02003221">
    <property type="protein sequence ID" value="KAF6019564.1"/>
    <property type="molecule type" value="Genomic_DNA"/>
</dbReference>
<sequence>MISLEVNTSSLSHIEVTFFDILDDIVTAEEKRVGHRHYCIDIGEIYKCKSYKRVCLDSKDPTYAEYYYHWHYSGWSCYCSRGIINLRGIKMRASS</sequence>
<reference evidence="1" key="1">
    <citation type="submission" date="2020-06" db="EMBL/GenBank/DDBJ databases">
        <title>Draft genome of Bugula neritina, a colonial animal packing powerful symbionts and potential medicines.</title>
        <authorList>
            <person name="Rayko M."/>
        </authorList>
    </citation>
    <scope>NUCLEOTIDE SEQUENCE [LARGE SCALE GENOMIC DNA]</scope>
    <source>
        <strain evidence="1">Kwan_BN1</strain>
    </source>
</reference>
<dbReference type="Proteomes" id="UP000593567">
    <property type="component" value="Unassembled WGS sequence"/>
</dbReference>
<organism evidence="1 2">
    <name type="scientific">Bugula neritina</name>
    <name type="common">Brown bryozoan</name>
    <name type="synonym">Sertularia neritina</name>
    <dbReference type="NCBI Taxonomy" id="10212"/>
    <lineage>
        <taxon>Eukaryota</taxon>
        <taxon>Metazoa</taxon>
        <taxon>Spiralia</taxon>
        <taxon>Lophotrochozoa</taxon>
        <taxon>Bryozoa</taxon>
        <taxon>Gymnolaemata</taxon>
        <taxon>Cheilostomatida</taxon>
        <taxon>Flustrina</taxon>
        <taxon>Buguloidea</taxon>
        <taxon>Bugulidae</taxon>
        <taxon>Bugula</taxon>
    </lineage>
</organism>
<evidence type="ECO:0000313" key="1">
    <source>
        <dbReference type="EMBL" id="KAF6019564.1"/>
    </source>
</evidence>
<dbReference type="AlphaFoldDB" id="A0A7J7J1K9"/>
<keyword evidence="2" id="KW-1185">Reference proteome</keyword>
<gene>
    <name evidence="1" type="ORF">EB796_022137</name>
</gene>
<proteinExistence type="predicted"/>
<comment type="caution">
    <text evidence="1">The sequence shown here is derived from an EMBL/GenBank/DDBJ whole genome shotgun (WGS) entry which is preliminary data.</text>
</comment>
<name>A0A7J7J1K9_BUGNE</name>
<accession>A0A7J7J1K9</accession>
<evidence type="ECO:0000313" key="2">
    <source>
        <dbReference type="Proteomes" id="UP000593567"/>
    </source>
</evidence>